<protein>
    <recommendedName>
        <fullName evidence="8">HTH psq-type domain-containing protein</fullName>
    </recommendedName>
</protein>
<feature type="compositionally biased region" description="Basic and acidic residues" evidence="7">
    <location>
        <begin position="90"/>
        <end position="101"/>
    </location>
</feature>
<feature type="region of interest" description="Disordered" evidence="7">
    <location>
        <begin position="554"/>
        <end position="664"/>
    </location>
</feature>
<name>A0A7R8V1H2_HERIL</name>
<feature type="compositionally biased region" description="Low complexity" evidence="7">
    <location>
        <begin position="732"/>
        <end position="749"/>
    </location>
</feature>
<sequence>MGRRKWKLYQEALARSQINVNAANLVQNNTEDSINRLDCIDTQEKQKLTSLNQPRALTENHLNENEVVAIKKEISENTDEKGCAVSERGTLAERKHEDPKGNSETSITKSQRGKGNDESDTPSPIDWKPNEKCYFCVDGKLLTVNEKGDLVAESGPAPSEAELAHRQTSLDSDSDSSDSSPEIEVQSHTGNNASKSVTSLLSDSLPPNMTSLESMAAHLVAVAQLQGIPPGLPHLYPGLWYQLAQQVPPSTPTTSEINVAALSPSHKDSPSPSDITGEQPLDLSAKPSPNSSAGSNDPKQAFRAKPRVSAVAGRRTYSEEVLHNALKDIMSGKLGTRRAAVLYGIPRSTLRNKVYKIAMEQKREASSIHPPSVLQALVEQDDDEKESGDEEKDEKLLGSSLDDQVDDLARFASAHLGSAATLQTIRKTCENNQAEMKSPDITLESLSKRPQSATSQLQTQPTIAQPPWFDPNLILQTLLLSGGLGGLSALMQPKQEEQANVIPEILKRFMLQQQELMKEQLKSTAPPVSGDILNNGKAHLTDPRVLMQTFGMAQNSTSQQAQSHASLRYPNRVRKSETPEVPLSSIDMGESSDDPSVILKIPSYKPVAGSSSSIPSGKNGEGQSSPQITPPILSRSPQQPNNLPGISPPLLRQNNESQSPPIMGAKGMLSLRDVIAKSISRTFTQQAAKDPHQSMNKQPSTSENHEHYKRPSISVIKSLGGSEFAAAPNMLSNAGNSGNNSQNQSNANSGGKGTRPKRGKYRNYDRDSLVEAVRAVQRGEMSVHRAGSYYGVPHSTLEYKVKERHLMRPRKREPKPQPLDERSSSGSASSSANSKNANIPGIAGNTDKMKSTALAAGKTTLKNNPPFPSTSPNGMKVPIFDAPAQMPYPNLFWPSPAHGFGAMPIDFARTAGCRQNSQTGFPANTENFLASTVMQQFQDDSNRHSVGNASSTLNASSAPTTPTPASSVGPASNTKACLNNLASATSSAACSRDLPETRYDPVGANGSFLDGIIRQSLERNSSDIPHGVLLDQLVKNTRLLTGSSCSNDSSLSGSKGSTKRSMSPMYLPVADIKRERRSPSLNLSNSDAEISSRERDISQESVESLVKMRETLKMEEKLHHPHHHQPLQQHHVQQSQSQPFHLQQLQAAGPANRHIAVGDVNGNSSNIAASQQQLDKIGQIKTETEDSS</sequence>
<dbReference type="InterPro" id="IPR007889">
    <property type="entry name" value="HTH_Psq"/>
</dbReference>
<feature type="compositionally biased region" description="Low complexity" evidence="7">
    <location>
        <begin position="949"/>
        <end position="971"/>
    </location>
</feature>
<feature type="region of interest" description="Disordered" evidence="7">
    <location>
        <begin position="380"/>
        <end position="399"/>
    </location>
</feature>
<keyword evidence="2" id="KW-0805">Transcription regulation</keyword>
<dbReference type="FunCoup" id="A0A7R8V1H2">
    <property type="interactions" value="60"/>
</dbReference>
<dbReference type="Proteomes" id="UP000594454">
    <property type="component" value="Chromosome 5"/>
</dbReference>
<dbReference type="SUPFAM" id="SSF46689">
    <property type="entry name" value="Homeodomain-like"/>
    <property type="match status" value="2"/>
</dbReference>
<keyword evidence="5 6" id="KW-0539">Nucleus</keyword>
<evidence type="ECO:0000259" key="8">
    <source>
        <dbReference type="PROSITE" id="PS50960"/>
    </source>
</evidence>
<feature type="region of interest" description="Disordered" evidence="7">
    <location>
        <begin position="941"/>
        <end position="971"/>
    </location>
</feature>
<feature type="compositionally biased region" description="Polar residues" evidence="7">
    <location>
        <begin position="287"/>
        <end position="298"/>
    </location>
</feature>
<dbReference type="AlphaFoldDB" id="A0A7R8V1H2"/>
<evidence type="ECO:0000256" key="4">
    <source>
        <dbReference type="ARBA" id="ARBA00023163"/>
    </source>
</evidence>
<evidence type="ECO:0000313" key="10">
    <source>
        <dbReference type="Proteomes" id="UP000594454"/>
    </source>
</evidence>
<feature type="region of interest" description="Disordered" evidence="7">
    <location>
        <begin position="1041"/>
        <end position="1101"/>
    </location>
</feature>
<feature type="compositionally biased region" description="Polar residues" evidence="7">
    <location>
        <begin position="186"/>
        <end position="202"/>
    </location>
</feature>
<feature type="DNA-binding region" description="H-T-H motif" evidence="6">
    <location>
        <begin position="783"/>
        <end position="803"/>
    </location>
</feature>
<feature type="region of interest" description="Disordered" evidence="7">
    <location>
        <begin position="727"/>
        <end position="766"/>
    </location>
</feature>
<proteinExistence type="predicted"/>
<feature type="region of interest" description="Disordered" evidence="7">
    <location>
        <begin position="683"/>
        <end position="710"/>
    </location>
</feature>
<feature type="compositionally biased region" description="Acidic residues" evidence="7">
    <location>
        <begin position="380"/>
        <end position="392"/>
    </location>
</feature>
<evidence type="ECO:0000256" key="5">
    <source>
        <dbReference type="ARBA" id="ARBA00023242"/>
    </source>
</evidence>
<dbReference type="GO" id="GO:0003677">
    <property type="term" value="F:DNA binding"/>
    <property type="evidence" value="ECO:0007669"/>
    <property type="project" value="UniProtKB-UniRule"/>
</dbReference>
<dbReference type="Pfam" id="PF05225">
    <property type="entry name" value="HTH_psq"/>
    <property type="match status" value="2"/>
</dbReference>
<dbReference type="PANTHER" id="PTHR21545:SF13">
    <property type="entry name" value="ECDYSONE-INDUCED PROTEIN 93F, ISOFORM C"/>
    <property type="match status" value="1"/>
</dbReference>
<feature type="compositionally biased region" description="Low complexity" evidence="7">
    <location>
        <begin position="1041"/>
        <end position="1056"/>
    </location>
</feature>
<keyword evidence="10" id="KW-1185">Reference proteome</keyword>
<feature type="region of interest" description="Disordered" evidence="7">
    <location>
        <begin position="1169"/>
        <end position="1188"/>
    </location>
</feature>
<organism evidence="9 10">
    <name type="scientific">Hermetia illucens</name>
    <name type="common">Black soldier fly</name>
    <dbReference type="NCBI Taxonomy" id="343691"/>
    <lineage>
        <taxon>Eukaryota</taxon>
        <taxon>Metazoa</taxon>
        <taxon>Ecdysozoa</taxon>
        <taxon>Arthropoda</taxon>
        <taxon>Hexapoda</taxon>
        <taxon>Insecta</taxon>
        <taxon>Pterygota</taxon>
        <taxon>Neoptera</taxon>
        <taxon>Endopterygota</taxon>
        <taxon>Diptera</taxon>
        <taxon>Brachycera</taxon>
        <taxon>Stratiomyomorpha</taxon>
        <taxon>Stratiomyidae</taxon>
        <taxon>Hermetiinae</taxon>
        <taxon>Hermetia</taxon>
    </lineage>
</organism>
<dbReference type="PANTHER" id="PTHR21545">
    <property type="entry name" value="TRANSCRIPTION FACTOR MLR1/2"/>
    <property type="match status" value="1"/>
</dbReference>
<feature type="compositionally biased region" description="Low complexity" evidence="7">
    <location>
        <begin position="1126"/>
        <end position="1139"/>
    </location>
</feature>
<comment type="subcellular location">
    <subcellularLocation>
        <location evidence="1 6">Nucleus</location>
    </subcellularLocation>
</comment>
<keyword evidence="4" id="KW-0804">Transcription</keyword>
<evidence type="ECO:0000256" key="1">
    <source>
        <dbReference type="ARBA" id="ARBA00004123"/>
    </source>
</evidence>
<keyword evidence="3 6" id="KW-0238">DNA-binding</keyword>
<evidence type="ECO:0000256" key="6">
    <source>
        <dbReference type="PROSITE-ProRule" id="PRU00320"/>
    </source>
</evidence>
<accession>A0A7R8V1H2</accession>
<evidence type="ECO:0000313" key="9">
    <source>
        <dbReference type="EMBL" id="CAD7090372.1"/>
    </source>
</evidence>
<feature type="region of interest" description="Disordered" evidence="7">
    <location>
        <begin position="800"/>
        <end position="846"/>
    </location>
</feature>
<dbReference type="GO" id="GO:0006357">
    <property type="term" value="P:regulation of transcription by RNA polymerase II"/>
    <property type="evidence" value="ECO:0007669"/>
    <property type="project" value="TreeGrafter"/>
</dbReference>
<feature type="region of interest" description="Disordered" evidence="7">
    <location>
        <begin position="262"/>
        <end position="314"/>
    </location>
</feature>
<dbReference type="GO" id="GO:0005634">
    <property type="term" value="C:nucleus"/>
    <property type="evidence" value="ECO:0007669"/>
    <property type="project" value="UniProtKB-SubCell"/>
</dbReference>
<dbReference type="PROSITE" id="PS50960">
    <property type="entry name" value="HTH_PSQ"/>
    <property type="match status" value="1"/>
</dbReference>
<dbReference type="EMBL" id="LR899013">
    <property type="protein sequence ID" value="CAD7090372.1"/>
    <property type="molecule type" value="Genomic_DNA"/>
</dbReference>
<feature type="compositionally biased region" description="Polar residues" evidence="7">
    <location>
        <begin position="683"/>
        <end position="702"/>
    </location>
</feature>
<feature type="region of interest" description="Disordered" evidence="7">
    <location>
        <begin position="78"/>
        <end position="125"/>
    </location>
</feature>
<evidence type="ECO:0000256" key="2">
    <source>
        <dbReference type="ARBA" id="ARBA00023015"/>
    </source>
</evidence>
<feature type="compositionally biased region" description="Polar residues" evidence="7">
    <location>
        <begin position="1079"/>
        <end position="1089"/>
    </location>
</feature>
<gene>
    <name evidence="9" type="ORF">HERILL_LOCUS12858</name>
</gene>
<feature type="region of interest" description="Disordered" evidence="7">
    <location>
        <begin position="1118"/>
        <end position="1139"/>
    </location>
</feature>
<evidence type="ECO:0000256" key="3">
    <source>
        <dbReference type="ARBA" id="ARBA00023125"/>
    </source>
</evidence>
<feature type="compositionally biased region" description="Polar residues" evidence="7">
    <location>
        <begin position="635"/>
        <end position="644"/>
    </location>
</feature>
<dbReference type="InParanoid" id="A0A7R8V1H2"/>
<dbReference type="Gene3D" id="1.10.10.60">
    <property type="entry name" value="Homeodomain-like"/>
    <property type="match status" value="2"/>
</dbReference>
<dbReference type="FunFam" id="1.10.10.60:FF:000019">
    <property type="entry name" value="Ligand-dependent corepressor isoform 1"/>
    <property type="match status" value="1"/>
</dbReference>
<reference evidence="9 10" key="1">
    <citation type="submission" date="2020-11" db="EMBL/GenBank/DDBJ databases">
        <authorList>
            <person name="Wallbank WR R."/>
            <person name="Pardo Diaz C."/>
            <person name="Kozak K."/>
            <person name="Martin S."/>
            <person name="Jiggins C."/>
            <person name="Moest M."/>
            <person name="Warren A I."/>
            <person name="Generalovic N T."/>
            <person name="Byers J.R.P. K."/>
            <person name="Montejo-Kovacevich G."/>
            <person name="Yen C E."/>
        </authorList>
    </citation>
    <scope>NUCLEOTIDE SEQUENCE [LARGE SCALE GENOMIC DNA]</scope>
</reference>
<feature type="compositionally biased region" description="Polar residues" evidence="7">
    <location>
        <begin position="609"/>
        <end position="627"/>
    </location>
</feature>
<feature type="compositionally biased region" description="Basic and acidic residues" evidence="7">
    <location>
        <begin position="814"/>
        <end position="823"/>
    </location>
</feature>
<feature type="region of interest" description="Disordered" evidence="7">
    <location>
        <begin position="151"/>
        <end position="202"/>
    </location>
</feature>
<feature type="domain" description="HTH psq-type" evidence="8">
    <location>
        <begin position="755"/>
        <end position="807"/>
    </location>
</feature>
<dbReference type="InterPro" id="IPR009057">
    <property type="entry name" value="Homeodomain-like_sf"/>
</dbReference>
<feature type="compositionally biased region" description="Low complexity" evidence="7">
    <location>
        <begin position="824"/>
        <end position="838"/>
    </location>
</feature>
<feature type="compositionally biased region" description="Polar residues" evidence="7">
    <location>
        <begin position="554"/>
        <end position="565"/>
    </location>
</feature>
<evidence type="ECO:0000256" key="7">
    <source>
        <dbReference type="SAM" id="MobiDB-lite"/>
    </source>
</evidence>
<dbReference type="OrthoDB" id="10028342at2759"/>